<accession>A0A9D1JE72</accession>
<proteinExistence type="predicted"/>
<feature type="transmembrane region" description="Helical" evidence="1">
    <location>
        <begin position="114"/>
        <end position="134"/>
    </location>
</feature>
<keyword evidence="1" id="KW-0472">Membrane</keyword>
<feature type="transmembrane region" description="Helical" evidence="1">
    <location>
        <begin position="252"/>
        <end position="272"/>
    </location>
</feature>
<dbReference type="Pfam" id="PF03613">
    <property type="entry name" value="EIID-AGA"/>
    <property type="match status" value="1"/>
</dbReference>
<sequence>MMMRRIYKMKKVSKKALNKSFLSWFYGNLTCFSQEHMQTFGYLCAMLPVVEELYDTKEEQKDAMQTYTAFFNTEPQIGTLVVGMTAGLEEAKANGEAIDGETINGIRAGLMGPLAGIGDSLIVGTLIPILLGIALGLSGNGSPLGAIFYIIVWNLLMFFGMKFAYFKGYEMGGKAVELLVGEQAQALRESIIMIGTMVIGAVAASWINIETSFEIPGIIELQSTFDSIYPKLLSGVTVIFCWWLMTKKKISPTVVMGILVVIAFVGVLLGFFDPNLSY</sequence>
<organism evidence="2 3">
    <name type="scientific">Candidatus Fimimorpha faecalis</name>
    <dbReference type="NCBI Taxonomy" id="2840824"/>
    <lineage>
        <taxon>Bacteria</taxon>
        <taxon>Bacillati</taxon>
        <taxon>Bacillota</taxon>
        <taxon>Clostridia</taxon>
        <taxon>Eubacteriales</taxon>
        <taxon>Candidatus Fimimorpha</taxon>
    </lineage>
</organism>
<keyword evidence="1" id="KW-0812">Transmembrane</keyword>
<evidence type="ECO:0000313" key="2">
    <source>
        <dbReference type="EMBL" id="HIR89221.1"/>
    </source>
</evidence>
<gene>
    <name evidence="2" type="ORF">IAC96_09745</name>
</gene>
<dbReference type="GO" id="GO:0005886">
    <property type="term" value="C:plasma membrane"/>
    <property type="evidence" value="ECO:0007669"/>
    <property type="project" value="TreeGrafter"/>
</dbReference>
<dbReference type="Proteomes" id="UP000824201">
    <property type="component" value="Unassembled WGS sequence"/>
</dbReference>
<comment type="caution">
    <text evidence="2">The sequence shown here is derived from an EMBL/GenBank/DDBJ whole genome shotgun (WGS) entry which is preliminary data.</text>
</comment>
<reference evidence="2" key="1">
    <citation type="submission" date="2020-10" db="EMBL/GenBank/DDBJ databases">
        <authorList>
            <person name="Gilroy R."/>
        </authorList>
    </citation>
    <scope>NUCLEOTIDE SEQUENCE</scope>
    <source>
        <strain evidence="2">ChiW13-3771</strain>
    </source>
</reference>
<dbReference type="InterPro" id="IPR050303">
    <property type="entry name" value="GatZ_KbaZ_carbometab"/>
</dbReference>
<protein>
    <submittedName>
        <fullName evidence="2">PTS system mannose/fructose/sorbose family transporter subunit IID</fullName>
    </submittedName>
</protein>
<dbReference type="PANTHER" id="PTHR32502:SF26">
    <property type="entry name" value="PHOSPHOTRANSFERASE SYSTEM SUGAR-SPECIFIC EIID COMPONENT"/>
    <property type="match status" value="1"/>
</dbReference>
<dbReference type="PROSITE" id="PS51108">
    <property type="entry name" value="PTS_EIID"/>
    <property type="match status" value="1"/>
</dbReference>
<name>A0A9D1JE72_9FIRM</name>
<dbReference type="InterPro" id="IPR004704">
    <property type="entry name" value="PTS_IID_man"/>
</dbReference>
<dbReference type="GO" id="GO:0009401">
    <property type="term" value="P:phosphoenolpyruvate-dependent sugar phosphotransferase system"/>
    <property type="evidence" value="ECO:0007669"/>
    <property type="project" value="InterPro"/>
</dbReference>
<dbReference type="EMBL" id="DVHN01000125">
    <property type="protein sequence ID" value="HIR89221.1"/>
    <property type="molecule type" value="Genomic_DNA"/>
</dbReference>
<evidence type="ECO:0000256" key="1">
    <source>
        <dbReference type="SAM" id="Phobius"/>
    </source>
</evidence>
<dbReference type="PANTHER" id="PTHR32502">
    <property type="entry name" value="N-ACETYLGALACTOSAMINE PERMEASE II COMPONENT-RELATED"/>
    <property type="match status" value="1"/>
</dbReference>
<keyword evidence="1" id="KW-1133">Transmembrane helix</keyword>
<feature type="transmembrane region" description="Helical" evidence="1">
    <location>
        <begin position="227"/>
        <end position="245"/>
    </location>
</feature>
<evidence type="ECO:0000313" key="3">
    <source>
        <dbReference type="Proteomes" id="UP000824201"/>
    </source>
</evidence>
<feature type="transmembrane region" description="Helical" evidence="1">
    <location>
        <begin position="186"/>
        <end position="207"/>
    </location>
</feature>
<dbReference type="AlphaFoldDB" id="A0A9D1JE72"/>
<feature type="transmembrane region" description="Helical" evidence="1">
    <location>
        <begin position="146"/>
        <end position="165"/>
    </location>
</feature>
<reference evidence="2" key="2">
    <citation type="journal article" date="2021" name="PeerJ">
        <title>Extensive microbial diversity within the chicken gut microbiome revealed by metagenomics and culture.</title>
        <authorList>
            <person name="Gilroy R."/>
            <person name="Ravi A."/>
            <person name="Getino M."/>
            <person name="Pursley I."/>
            <person name="Horton D.L."/>
            <person name="Alikhan N.F."/>
            <person name="Baker D."/>
            <person name="Gharbi K."/>
            <person name="Hall N."/>
            <person name="Watson M."/>
            <person name="Adriaenssens E.M."/>
            <person name="Foster-Nyarko E."/>
            <person name="Jarju S."/>
            <person name="Secka A."/>
            <person name="Antonio M."/>
            <person name="Oren A."/>
            <person name="Chaudhuri R.R."/>
            <person name="La Ragione R."/>
            <person name="Hildebrand F."/>
            <person name="Pallen M.J."/>
        </authorList>
    </citation>
    <scope>NUCLEOTIDE SEQUENCE</scope>
    <source>
        <strain evidence="2">ChiW13-3771</strain>
    </source>
</reference>